<proteinExistence type="predicted"/>
<evidence type="ECO:0000256" key="1">
    <source>
        <dbReference type="ARBA" id="ARBA00023002"/>
    </source>
</evidence>
<sequence>MSMEFSVLYFANREVTDASAEYDLLLDTARFVDEHGFRALWMPERHFHRFGGAYPNPALTAAALATVTRNIRLRAGSVVVPLHDPLEVVENWSLVDNLSRGRVDLAFGTGWAPNDFVLAPERYQERRKMTMDGIEEIRGLWRGEPVKRVNGEGDSVEVLSYPRPMQPEPGLWMTCSSSRATFEEAGARGLNILTALLFQKVEEVAANIEVYRAARAKNGLDPAGGTVTLMMHTFAGESDKQVRDIVKEPFKAYLKSSFDLWRNQWSDLKGVDQEQVVNFAFERYFRTASLFGSVDKCVRSVEKLAEAGVNEVACLVDFGVTGDEIRAALPYLDQVRSRVQTGT</sequence>
<dbReference type="SUPFAM" id="SSF51679">
    <property type="entry name" value="Bacterial luciferase-like"/>
    <property type="match status" value="1"/>
</dbReference>
<reference evidence="4" key="1">
    <citation type="submission" date="2016-12" db="EMBL/GenBank/DDBJ databases">
        <title>Genome sequence of Streptomyces antioxidans MUSC 164.</title>
        <authorList>
            <person name="Lee L.-H."/>
            <person name="Ser H.-L."/>
        </authorList>
    </citation>
    <scope>NUCLEOTIDE SEQUENCE [LARGE SCALE GENOMIC DNA]</scope>
    <source>
        <strain evidence="4">MUSC 164</strain>
    </source>
</reference>
<protein>
    <submittedName>
        <fullName evidence="4">Siderophore biosynthesis protein</fullName>
    </submittedName>
</protein>
<dbReference type="AlphaFoldDB" id="A0A1V4D8Z6"/>
<comment type="caution">
    <text evidence="4">The sequence shown here is derived from an EMBL/GenBank/DDBJ whole genome shotgun (WGS) entry which is preliminary data.</text>
</comment>
<name>A0A1V4D8Z6_9ACTN</name>
<gene>
    <name evidence="4" type="ORF">VT50_0209590</name>
</gene>
<dbReference type="InterPro" id="IPR011251">
    <property type="entry name" value="Luciferase-like_dom"/>
</dbReference>
<dbReference type="CDD" id="cd00347">
    <property type="entry name" value="Flavin_utilizing_monoxygenases"/>
    <property type="match status" value="1"/>
</dbReference>
<keyword evidence="1" id="KW-0560">Oxidoreductase</keyword>
<dbReference type="PANTHER" id="PTHR30137:SF8">
    <property type="entry name" value="BLR5498 PROTEIN"/>
    <property type="match status" value="1"/>
</dbReference>
<dbReference type="PANTHER" id="PTHR30137">
    <property type="entry name" value="LUCIFERASE-LIKE MONOOXYGENASE"/>
    <property type="match status" value="1"/>
</dbReference>
<dbReference type="Pfam" id="PF00296">
    <property type="entry name" value="Bac_luciferase"/>
    <property type="match status" value="1"/>
</dbReference>
<organism evidence="4 5">
    <name type="scientific">Streptomyces antioxidans</name>
    <dbReference type="NCBI Taxonomy" id="1507734"/>
    <lineage>
        <taxon>Bacteria</taxon>
        <taxon>Bacillati</taxon>
        <taxon>Actinomycetota</taxon>
        <taxon>Actinomycetes</taxon>
        <taxon>Kitasatosporales</taxon>
        <taxon>Streptomycetaceae</taxon>
        <taxon>Streptomyces</taxon>
    </lineage>
</organism>
<accession>A0A1V4D8Z6</accession>
<dbReference type="EMBL" id="LAKD02000019">
    <property type="protein sequence ID" value="OPF81647.1"/>
    <property type="molecule type" value="Genomic_DNA"/>
</dbReference>
<dbReference type="Proteomes" id="UP000033615">
    <property type="component" value="Unassembled WGS sequence"/>
</dbReference>
<dbReference type="GO" id="GO:0004497">
    <property type="term" value="F:monooxygenase activity"/>
    <property type="evidence" value="ECO:0007669"/>
    <property type="project" value="UniProtKB-KW"/>
</dbReference>
<feature type="domain" description="Luciferase-like" evidence="3">
    <location>
        <begin position="3"/>
        <end position="310"/>
    </location>
</feature>
<dbReference type="Gene3D" id="3.20.20.30">
    <property type="entry name" value="Luciferase-like domain"/>
    <property type="match status" value="1"/>
</dbReference>
<dbReference type="InterPro" id="IPR036661">
    <property type="entry name" value="Luciferase-like_sf"/>
</dbReference>
<evidence type="ECO:0000313" key="4">
    <source>
        <dbReference type="EMBL" id="OPF81647.1"/>
    </source>
</evidence>
<keyword evidence="2" id="KW-0503">Monooxygenase</keyword>
<evidence type="ECO:0000259" key="3">
    <source>
        <dbReference type="Pfam" id="PF00296"/>
    </source>
</evidence>
<evidence type="ECO:0000256" key="2">
    <source>
        <dbReference type="ARBA" id="ARBA00023033"/>
    </source>
</evidence>
<dbReference type="GO" id="GO:0016705">
    <property type="term" value="F:oxidoreductase activity, acting on paired donors, with incorporation or reduction of molecular oxygen"/>
    <property type="evidence" value="ECO:0007669"/>
    <property type="project" value="InterPro"/>
</dbReference>
<keyword evidence="5" id="KW-1185">Reference proteome</keyword>
<dbReference type="NCBIfam" id="TIGR04020">
    <property type="entry name" value="seco_metab_LLM"/>
    <property type="match status" value="1"/>
</dbReference>
<dbReference type="InterPro" id="IPR024011">
    <property type="entry name" value="Biosynth_lucif-like_mOase_dom"/>
</dbReference>
<dbReference type="GO" id="GO:0005829">
    <property type="term" value="C:cytosol"/>
    <property type="evidence" value="ECO:0007669"/>
    <property type="project" value="TreeGrafter"/>
</dbReference>
<evidence type="ECO:0000313" key="5">
    <source>
        <dbReference type="Proteomes" id="UP000033615"/>
    </source>
</evidence>
<dbReference type="InterPro" id="IPR050766">
    <property type="entry name" value="Bact_Lucif_Oxidored"/>
</dbReference>